<evidence type="ECO:0000256" key="6">
    <source>
        <dbReference type="ARBA" id="ARBA00022801"/>
    </source>
</evidence>
<accession>A0A9P8PD77</accession>
<dbReference type="EMBL" id="JAEUBE010000137">
    <property type="protein sequence ID" value="KAH3669309.1"/>
    <property type="molecule type" value="Genomic_DNA"/>
</dbReference>
<keyword evidence="6" id="KW-0378">Hydrolase</keyword>
<reference evidence="10" key="1">
    <citation type="journal article" date="2021" name="Open Biol.">
        <title>Shared evolutionary footprints suggest mitochondrial oxidative damage underlies multiple complex I losses in fungi.</title>
        <authorList>
            <person name="Schikora-Tamarit M.A."/>
            <person name="Marcet-Houben M."/>
            <person name="Nosek J."/>
            <person name="Gabaldon T."/>
        </authorList>
    </citation>
    <scope>NUCLEOTIDE SEQUENCE</scope>
    <source>
        <strain evidence="10">CBS6075</strain>
    </source>
</reference>
<feature type="compositionally biased region" description="Polar residues" evidence="8">
    <location>
        <begin position="850"/>
        <end position="859"/>
    </location>
</feature>
<feature type="region of interest" description="Disordered" evidence="8">
    <location>
        <begin position="623"/>
        <end position="653"/>
    </location>
</feature>
<dbReference type="RefSeq" id="XP_046063572.1">
    <property type="nucleotide sequence ID" value="XM_046202191.1"/>
</dbReference>
<organism evidence="10 11">
    <name type="scientific">Ogataea philodendri</name>
    <dbReference type="NCBI Taxonomy" id="1378263"/>
    <lineage>
        <taxon>Eukaryota</taxon>
        <taxon>Fungi</taxon>
        <taxon>Dikarya</taxon>
        <taxon>Ascomycota</taxon>
        <taxon>Saccharomycotina</taxon>
        <taxon>Pichiomycetes</taxon>
        <taxon>Pichiales</taxon>
        <taxon>Pichiaceae</taxon>
        <taxon>Ogataea</taxon>
    </lineage>
</organism>
<reference evidence="10" key="2">
    <citation type="submission" date="2021-01" db="EMBL/GenBank/DDBJ databases">
        <authorList>
            <person name="Schikora-Tamarit M.A."/>
        </authorList>
    </citation>
    <scope>NUCLEOTIDE SEQUENCE</scope>
    <source>
        <strain evidence="10">CBS6075</strain>
    </source>
</reference>
<feature type="compositionally biased region" description="Polar residues" evidence="8">
    <location>
        <begin position="351"/>
        <end position="360"/>
    </location>
</feature>
<dbReference type="Gene3D" id="3.90.70.10">
    <property type="entry name" value="Cysteine proteinases"/>
    <property type="match status" value="2"/>
</dbReference>
<dbReference type="GO" id="GO:0005634">
    <property type="term" value="C:nucleus"/>
    <property type="evidence" value="ECO:0007669"/>
    <property type="project" value="UniProtKB-SubCell"/>
</dbReference>
<feature type="domain" description="USP" evidence="9">
    <location>
        <begin position="113"/>
        <end position="613"/>
    </location>
</feature>
<evidence type="ECO:0000256" key="8">
    <source>
        <dbReference type="SAM" id="MobiDB-lite"/>
    </source>
</evidence>
<dbReference type="SUPFAM" id="SSF54001">
    <property type="entry name" value="Cysteine proteinases"/>
    <property type="match status" value="1"/>
</dbReference>
<dbReference type="AlphaFoldDB" id="A0A9P8PD77"/>
<dbReference type="Proteomes" id="UP000769157">
    <property type="component" value="Unassembled WGS sequence"/>
</dbReference>
<dbReference type="Pfam" id="PF00443">
    <property type="entry name" value="UCH"/>
    <property type="match status" value="1"/>
</dbReference>
<dbReference type="InterPro" id="IPR050164">
    <property type="entry name" value="Peptidase_C19"/>
</dbReference>
<evidence type="ECO:0000256" key="5">
    <source>
        <dbReference type="ARBA" id="ARBA00022786"/>
    </source>
</evidence>
<keyword evidence="7" id="KW-0788">Thiol protease</keyword>
<keyword evidence="5" id="KW-0833">Ubl conjugation pathway</keyword>
<protein>
    <recommendedName>
        <fullName evidence="3">ubiquitinyl hydrolase 1</fullName>
        <ecNumber evidence="3">3.4.19.12</ecNumber>
    </recommendedName>
</protein>
<dbReference type="GeneID" id="70233398"/>
<comment type="catalytic activity">
    <reaction evidence="1">
        <text>Thiol-dependent hydrolysis of ester, thioester, amide, peptide and isopeptide bonds formed by the C-terminal Gly of ubiquitin (a 76-residue protein attached to proteins as an intracellular targeting signal).</text>
        <dbReference type="EC" id="3.4.19.12"/>
    </reaction>
</comment>
<evidence type="ECO:0000256" key="3">
    <source>
        <dbReference type="ARBA" id="ARBA00012759"/>
    </source>
</evidence>
<comment type="caution">
    <text evidence="10">The sequence shown here is derived from an EMBL/GenBank/DDBJ whole genome shotgun (WGS) entry which is preliminary data.</text>
</comment>
<evidence type="ECO:0000256" key="1">
    <source>
        <dbReference type="ARBA" id="ARBA00000707"/>
    </source>
</evidence>
<evidence type="ECO:0000256" key="4">
    <source>
        <dbReference type="ARBA" id="ARBA00022670"/>
    </source>
</evidence>
<keyword evidence="11" id="KW-1185">Reference proteome</keyword>
<dbReference type="InterPro" id="IPR001394">
    <property type="entry name" value="Peptidase_C19_UCH"/>
</dbReference>
<dbReference type="EC" id="3.4.19.12" evidence="3"/>
<feature type="compositionally biased region" description="Basic residues" evidence="8">
    <location>
        <begin position="877"/>
        <end position="892"/>
    </location>
</feature>
<dbReference type="GO" id="GO:0004843">
    <property type="term" value="F:cysteine-type deubiquitinase activity"/>
    <property type="evidence" value="ECO:0007669"/>
    <property type="project" value="UniProtKB-EC"/>
</dbReference>
<dbReference type="GO" id="GO:0016579">
    <property type="term" value="P:protein deubiquitination"/>
    <property type="evidence" value="ECO:0007669"/>
    <property type="project" value="InterPro"/>
</dbReference>
<dbReference type="OrthoDB" id="6287070at2759"/>
<dbReference type="InterPro" id="IPR028889">
    <property type="entry name" value="USP"/>
</dbReference>
<sequence length="892" mass="100337">MKPPPNYSGVLLQDHRDHKKFPIKLSNDQKALLKAVTPSVVQHSRTRSLNKDAQRLISSLIVLLDLTSNNTSTVAKLFRYYRYWQLSCQGRLITTRGQYKFHGGEQTSDIHLIGMDNWKNVLCYMDSLLVSMFYSTDSFDFLLDGHQDDSLSSELQQDIKDLKEMLRFIVNLLRGGEHIPINIMKQLCFSLNGLGCDMVVSQTQQDALQLFEFLAECLSLPLLTMKLDIIHSGKLNVNDDMRIIEERALLISVPEDTTPHAEDEHGAPISLEECLNMYFNNSITVRRHLERRRTLDRDDTIDDHTRSEISKDIPLYERLGIVTSNDDQQDSSLHDSPSSSVDLSTALSNSTVIGSESTGDRTATAGSILKLSERMEASRTRSSTIASVLNNAVAPNSTRLTRRASSVSNNEVTLPAWMFLQLLPYYTNPKVKLRLQAPEKLYKRISRSVTHDTVDSSEVAPQISEFEERFHSKRPTIPICLKKYIWDEDGQSQKINRKVVIPEVIKYPYFIAEDSSRPGIVDFKRSTDNQAPFGSFMLVLESCICHRGKSVSSGHYVSLVRKHPFNPRESQPSESKNWLLFNDILEEKEKAKPISFQEAMEQEDPYILFYQIVELDQEVESDYTANATSGDESTIRPPKGARDKYWASDSESSMPNSTVLAARKSSVVSQVSYLSLKSAANNRLPITVDPPSEEIVPPPSASAANIASRSSSKNRKHTDSEVLPTEAAYLDIESQYYWYDTSAEGTFKKPHNYHEKPALWNPQEENQEGGLIDRINSRLLTLKRGPVSNHSNSAAPSVLSSNASVTVADSTDTENEEKEKEKLPMSPPALRKESVKTPSPSLRPKDHVTPPTQDLVSPQLSKVSLSTSSSTKPAKPDKKKHGFKRLIKKMIA</sequence>
<keyword evidence="4" id="KW-0645">Protease</keyword>
<dbReference type="PROSITE" id="PS50235">
    <property type="entry name" value="USP_3"/>
    <property type="match status" value="1"/>
</dbReference>
<dbReference type="GO" id="GO:0006508">
    <property type="term" value="P:proteolysis"/>
    <property type="evidence" value="ECO:0007669"/>
    <property type="project" value="UniProtKB-KW"/>
</dbReference>
<gene>
    <name evidence="10" type="ORF">OGAPHI_001430</name>
</gene>
<evidence type="ECO:0000259" key="9">
    <source>
        <dbReference type="PROSITE" id="PS50235"/>
    </source>
</evidence>
<feature type="region of interest" description="Disordered" evidence="8">
    <location>
        <begin position="326"/>
        <end position="360"/>
    </location>
</feature>
<evidence type="ECO:0000256" key="7">
    <source>
        <dbReference type="ARBA" id="ARBA00022807"/>
    </source>
</evidence>
<dbReference type="InterPro" id="IPR038765">
    <property type="entry name" value="Papain-like_cys_pep_sf"/>
</dbReference>
<dbReference type="GO" id="GO:0005829">
    <property type="term" value="C:cytosol"/>
    <property type="evidence" value="ECO:0007669"/>
    <property type="project" value="TreeGrafter"/>
</dbReference>
<name>A0A9P8PD77_9ASCO</name>
<evidence type="ECO:0000313" key="11">
    <source>
        <dbReference type="Proteomes" id="UP000769157"/>
    </source>
</evidence>
<feature type="region of interest" description="Disordered" evidence="8">
    <location>
        <begin position="689"/>
        <end position="721"/>
    </location>
</feature>
<proteinExistence type="inferred from homology"/>
<feature type="compositionally biased region" description="Polar residues" evidence="8">
    <location>
        <begin position="623"/>
        <end position="632"/>
    </location>
</feature>
<evidence type="ECO:0000256" key="2">
    <source>
        <dbReference type="ARBA" id="ARBA00009085"/>
    </source>
</evidence>
<feature type="compositionally biased region" description="Low complexity" evidence="8">
    <location>
        <begin position="701"/>
        <end position="711"/>
    </location>
</feature>
<dbReference type="PANTHER" id="PTHR24006:SF722">
    <property type="entry name" value="UBIQUITIN CARBOXYL-TERMINAL HYDROLASE 48"/>
    <property type="match status" value="1"/>
</dbReference>
<feature type="region of interest" description="Disordered" evidence="8">
    <location>
        <begin position="786"/>
        <end position="892"/>
    </location>
</feature>
<comment type="similarity">
    <text evidence="2">Belongs to the peptidase C19 family.</text>
</comment>
<feature type="compositionally biased region" description="Polar residues" evidence="8">
    <location>
        <begin position="788"/>
        <end position="810"/>
    </location>
</feature>
<evidence type="ECO:0000313" key="10">
    <source>
        <dbReference type="EMBL" id="KAH3669309.1"/>
    </source>
</evidence>
<dbReference type="PANTHER" id="PTHR24006">
    <property type="entry name" value="UBIQUITIN CARBOXYL-TERMINAL HYDROLASE"/>
    <property type="match status" value="1"/>
</dbReference>
<feature type="compositionally biased region" description="Low complexity" evidence="8">
    <location>
        <begin position="326"/>
        <end position="350"/>
    </location>
</feature>
<feature type="compositionally biased region" description="Low complexity" evidence="8">
    <location>
        <begin position="860"/>
        <end position="873"/>
    </location>
</feature>